<name>A0ABX5LRL3_9BACT</name>
<keyword evidence="2" id="KW-0964">Secreted</keyword>
<gene>
    <name evidence="5" type="ORF">B0H50_105112</name>
</gene>
<protein>
    <submittedName>
        <fullName evidence="5">Pectate lyase</fullName>
    </submittedName>
</protein>
<keyword evidence="2" id="KW-0624">Polysaccharide degradation</keyword>
<evidence type="ECO:0000256" key="3">
    <source>
        <dbReference type="SAM" id="SignalP"/>
    </source>
</evidence>
<dbReference type="Gene3D" id="2.160.20.10">
    <property type="entry name" value="Single-stranded right-handed beta-helix, Pectin lyase-like"/>
    <property type="match status" value="1"/>
</dbReference>
<dbReference type="PANTHER" id="PTHR31683">
    <property type="entry name" value="PECTATE LYASE 18-RELATED"/>
    <property type="match status" value="1"/>
</dbReference>
<dbReference type="Pfam" id="PF00544">
    <property type="entry name" value="Pectate_lyase_4"/>
    <property type="match status" value="1"/>
</dbReference>
<evidence type="ECO:0000313" key="6">
    <source>
        <dbReference type="Proteomes" id="UP000245523"/>
    </source>
</evidence>
<evidence type="ECO:0000256" key="2">
    <source>
        <dbReference type="RuleBase" id="RU361173"/>
    </source>
</evidence>
<dbReference type="InterPro" id="IPR011050">
    <property type="entry name" value="Pectin_lyase_fold/virulence"/>
</dbReference>
<evidence type="ECO:0000259" key="4">
    <source>
        <dbReference type="SMART" id="SM00656"/>
    </source>
</evidence>
<keyword evidence="1 2" id="KW-0456">Lyase</keyword>
<keyword evidence="3" id="KW-0732">Signal</keyword>
<dbReference type="InterPro" id="IPR045032">
    <property type="entry name" value="PEL"/>
</dbReference>
<dbReference type="InterPro" id="IPR012334">
    <property type="entry name" value="Pectin_lyas_fold"/>
</dbReference>
<dbReference type="RefSeq" id="WP_158256435.1">
    <property type="nucleotide sequence ID" value="NZ_JAXEIU010000008.1"/>
</dbReference>
<dbReference type="InterPro" id="IPR002022">
    <property type="entry name" value="Pec_lyase"/>
</dbReference>
<accession>A0ABX5LRL3</accession>
<comment type="similarity">
    <text evidence="2">Belongs to the polysaccharide lyase 1 family.</text>
</comment>
<dbReference type="EMBL" id="QGHD01000005">
    <property type="protein sequence ID" value="PWL03568.1"/>
    <property type="molecule type" value="Genomic_DNA"/>
</dbReference>
<sequence length="614" mass="67381">MRWMRIFSAGISAMLLNAPNSPIWAASAIHIRGVVTETSSATVIENAQVSLKNFALETQTNSAGEYALDSILTVDSSKTDTMTESIFHRMQSRNESNFSSTSMHFADGAVQIAVPSSRGFYECRFDIAGRSLGMRTVPQKLKMSAKKSAKVASLSEENFCDTLVVEKEGFFSKRIVLTNSDTVLNIALDSIPQAKFLKQGAGSSSQTISQNAEIVPFSFKVENADSVIIENIPKGISAVFDSKNKTVNFSGKVTDKEGTYSYKLTAIGEYSKATREGKFIVTKEEKPVVKIDSARACIPDGYAMVDGVTTGGAGGDTVEVSTYKDFKDAVQAKEAKVVVVKGLIKTTDGDGYGLGIASNKTIMGKDSAATIYGGLAIKNASNIIIYNLNINGTYPNPGPSDGIAVANSHHIFISHLNIWNAEDGNLDITNRSSYVTVSYVKFWYTDKNHPHRLNALIGSGAADHPEDFGHLKVTYHHNWFSTLVNERMPRVMYGNAHIYNNYYNAPGNLYCIGVGSYGSALIENNYFKNVQNPIQFMYNIYAFILQRNNQFENTTGTQDGTATGKIYGERYITTDPYTLKEDPVKLTSVPYKYKLDDVKNVENFVMKNAGPHKL</sequence>
<reference evidence="5 6" key="1">
    <citation type="submission" date="2018-05" db="EMBL/GenBank/DDBJ databases">
        <title>Animal gut microbial communities from fecal samples from Wisconsin, USA.</title>
        <authorList>
            <person name="Neumann A."/>
        </authorList>
    </citation>
    <scope>NUCLEOTIDE SEQUENCE [LARGE SCALE GENOMIC DNA]</scope>
    <source>
        <strain evidence="5 6">UWS4</strain>
    </source>
</reference>
<proteinExistence type="inferred from homology"/>
<keyword evidence="6" id="KW-1185">Reference proteome</keyword>
<feature type="domain" description="Pectate lyase" evidence="4">
    <location>
        <begin position="313"/>
        <end position="533"/>
    </location>
</feature>
<feature type="chain" id="PRO_5046129835" evidence="3">
    <location>
        <begin position="26"/>
        <end position="614"/>
    </location>
</feature>
<keyword evidence="2" id="KW-0119">Carbohydrate metabolism</keyword>
<dbReference type="PANTHER" id="PTHR31683:SF18">
    <property type="entry name" value="PECTATE LYASE 21-RELATED"/>
    <property type="match status" value="1"/>
</dbReference>
<dbReference type="Proteomes" id="UP000245523">
    <property type="component" value="Unassembled WGS sequence"/>
</dbReference>
<dbReference type="SUPFAM" id="SSF51126">
    <property type="entry name" value="Pectin lyase-like"/>
    <property type="match status" value="1"/>
</dbReference>
<evidence type="ECO:0000313" key="5">
    <source>
        <dbReference type="EMBL" id="PWL03568.1"/>
    </source>
</evidence>
<comment type="caution">
    <text evidence="5">The sequence shown here is derived from an EMBL/GenBank/DDBJ whole genome shotgun (WGS) entry which is preliminary data.</text>
</comment>
<organism evidence="5 6">
    <name type="scientific">Hallerella porci</name>
    <dbReference type="NCBI Taxonomy" id="1945871"/>
    <lineage>
        <taxon>Bacteria</taxon>
        <taxon>Pseudomonadati</taxon>
        <taxon>Fibrobacterota</taxon>
        <taxon>Fibrobacteria</taxon>
        <taxon>Fibrobacterales</taxon>
        <taxon>Fibrobacteraceae</taxon>
        <taxon>Hallerella</taxon>
    </lineage>
</organism>
<comment type="subcellular location">
    <subcellularLocation>
        <location evidence="2">Secreted</location>
    </subcellularLocation>
</comment>
<dbReference type="GO" id="GO:0016829">
    <property type="term" value="F:lyase activity"/>
    <property type="evidence" value="ECO:0007669"/>
    <property type="project" value="UniProtKB-KW"/>
</dbReference>
<dbReference type="SMART" id="SM00656">
    <property type="entry name" value="Amb_all"/>
    <property type="match status" value="1"/>
</dbReference>
<evidence type="ECO:0000256" key="1">
    <source>
        <dbReference type="ARBA" id="ARBA00023239"/>
    </source>
</evidence>
<feature type="signal peptide" evidence="3">
    <location>
        <begin position="1"/>
        <end position="25"/>
    </location>
</feature>